<feature type="binding site" evidence="5">
    <location>
        <position position="48"/>
    </location>
    <ligand>
        <name>Mg(2+)</name>
        <dbReference type="ChEBI" id="CHEBI:18420"/>
    </ligand>
</feature>
<reference evidence="8" key="1">
    <citation type="journal article" date="2018" name="Nat. Microbiol.">
        <title>Leveraging single-cell genomics to expand the fungal tree of life.</title>
        <authorList>
            <person name="Ahrendt S.R."/>
            <person name="Quandt C.A."/>
            <person name="Ciobanu D."/>
            <person name="Clum A."/>
            <person name="Salamov A."/>
            <person name="Andreopoulos B."/>
            <person name="Cheng J.F."/>
            <person name="Woyke T."/>
            <person name="Pelin A."/>
            <person name="Henrissat B."/>
            <person name="Reynolds N.K."/>
            <person name="Benny G.L."/>
            <person name="Smith M.E."/>
            <person name="James T.Y."/>
            <person name="Grigoriev I.V."/>
        </authorList>
    </citation>
    <scope>NUCLEOTIDE SEQUENCE [LARGE SCALE GENOMIC DNA]</scope>
    <source>
        <strain evidence="8">RSA 1356</strain>
    </source>
</reference>
<name>A0A4P9XRQ9_9FUNG</name>
<dbReference type="GO" id="GO:0030010">
    <property type="term" value="P:establishment of cell polarity"/>
    <property type="evidence" value="ECO:0007669"/>
    <property type="project" value="UniProtKB-ARBA"/>
</dbReference>
<dbReference type="InterPro" id="IPR024156">
    <property type="entry name" value="Small_GTPase_ARF"/>
</dbReference>
<dbReference type="InterPro" id="IPR027417">
    <property type="entry name" value="P-loop_NTPase"/>
</dbReference>
<dbReference type="PROSITE" id="PS51417">
    <property type="entry name" value="ARF"/>
    <property type="match status" value="1"/>
</dbReference>
<dbReference type="GO" id="GO:0005525">
    <property type="term" value="F:GTP binding"/>
    <property type="evidence" value="ECO:0007669"/>
    <property type="project" value="UniProtKB-KW"/>
</dbReference>
<keyword evidence="2 4" id="KW-0547">Nucleotide-binding</keyword>
<protein>
    <submittedName>
        <fullName evidence="7">ARF-like protein</fullName>
    </submittedName>
</protein>
<evidence type="ECO:0000256" key="3">
    <source>
        <dbReference type="ARBA" id="ARBA00023134"/>
    </source>
</evidence>
<accession>A0A4P9XRQ9</accession>
<dbReference type="InterPro" id="IPR006689">
    <property type="entry name" value="Small_GTPase_ARF/SAR"/>
</dbReference>
<dbReference type="EMBL" id="KZ992570">
    <property type="protein sequence ID" value="RKP08784.1"/>
    <property type="molecule type" value="Genomic_DNA"/>
</dbReference>
<dbReference type="OrthoDB" id="2011769at2759"/>
<keyword evidence="5" id="KW-0460">Magnesium</keyword>
<keyword evidence="5" id="KW-0479">Metal-binding</keyword>
<dbReference type="InterPro" id="IPR005225">
    <property type="entry name" value="Small_GTP-bd"/>
</dbReference>
<dbReference type="GO" id="GO:0046872">
    <property type="term" value="F:metal ion binding"/>
    <property type="evidence" value="ECO:0007669"/>
    <property type="project" value="UniProtKB-KW"/>
</dbReference>
<dbReference type="PANTHER" id="PTHR11711">
    <property type="entry name" value="ADP RIBOSYLATION FACTOR-RELATED"/>
    <property type="match status" value="1"/>
</dbReference>
<feature type="binding site" evidence="5">
    <location>
        <position position="31"/>
    </location>
    <ligand>
        <name>Mg(2+)</name>
        <dbReference type="ChEBI" id="CHEBI:18420"/>
    </ligand>
</feature>
<dbReference type="SMART" id="SM00175">
    <property type="entry name" value="RAB"/>
    <property type="match status" value="1"/>
</dbReference>
<feature type="binding site" evidence="4">
    <location>
        <begin position="126"/>
        <end position="129"/>
    </location>
    <ligand>
        <name>GTP</name>
        <dbReference type="ChEBI" id="CHEBI:37565"/>
    </ligand>
</feature>
<evidence type="ECO:0000313" key="8">
    <source>
        <dbReference type="Proteomes" id="UP000271241"/>
    </source>
</evidence>
<dbReference type="GO" id="GO:0003924">
    <property type="term" value="F:GTPase activity"/>
    <property type="evidence" value="ECO:0007669"/>
    <property type="project" value="InterPro"/>
</dbReference>
<feature type="binding site" evidence="4">
    <location>
        <begin position="24"/>
        <end position="31"/>
    </location>
    <ligand>
        <name>GTP</name>
        <dbReference type="ChEBI" id="CHEBI:37565"/>
    </ligand>
</feature>
<dbReference type="Pfam" id="PF00025">
    <property type="entry name" value="Arf"/>
    <property type="match status" value="1"/>
</dbReference>
<keyword evidence="3 4" id="KW-0342">GTP-binding</keyword>
<dbReference type="SUPFAM" id="SSF52540">
    <property type="entry name" value="P-loop containing nucleoside triphosphate hydrolases"/>
    <property type="match status" value="1"/>
</dbReference>
<dbReference type="NCBIfam" id="TIGR00231">
    <property type="entry name" value="small_GTP"/>
    <property type="match status" value="1"/>
</dbReference>
<dbReference type="Proteomes" id="UP000271241">
    <property type="component" value="Unassembled WGS sequence"/>
</dbReference>
<gene>
    <name evidence="7" type="ORF">THASP1DRAFT_15186</name>
</gene>
<organism evidence="7 8">
    <name type="scientific">Thamnocephalis sphaerospora</name>
    <dbReference type="NCBI Taxonomy" id="78915"/>
    <lineage>
        <taxon>Eukaryota</taxon>
        <taxon>Fungi</taxon>
        <taxon>Fungi incertae sedis</taxon>
        <taxon>Zoopagomycota</taxon>
        <taxon>Zoopagomycotina</taxon>
        <taxon>Zoopagomycetes</taxon>
        <taxon>Zoopagales</taxon>
        <taxon>Sigmoideomycetaceae</taxon>
        <taxon>Thamnocephalis</taxon>
    </lineage>
</organism>
<dbReference type="SMART" id="SM00177">
    <property type="entry name" value="ARF"/>
    <property type="match status" value="1"/>
</dbReference>
<keyword evidence="8" id="KW-1185">Reference proteome</keyword>
<comment type="similarity">
    <text evidence="1 6">Belongs to the small GTPase superfamily. Arf family.</text>
</comment>
<evidence type="ECO:0000256" key="4">
    <source>
        <dbReference type="PIRSR" id="PIRSR606689-1"/>
    </source>
</evidence>
<dbReference type="STRING" id="78915.A0A4P9XRQ9"/>
<evidence type="ECO:0000256" key="1">
    <source>
        <dbReference type="ARBA" id="ARBA00010290"/>
    </source>
</evidence>
<evidence type="ECO:0000256" key="2">
    <source>
        <dbReference type="ARBA" id="ARBA00022741"/>
    </source>
</evidence>
<dbReference type="SMART" id="SM00178">
    <property type="entry name" value="SAR"/>
    <property type="match status" value="1"/>
</dbReference>
<evidence type="ECO:0000313" key="7">
    <source>
        <dbReference type="EMBL" id="RKP08784.1"/>
    </source>
</evidence>
<dbReference type="PRINTS" id="PR00328">
    <property type="entry name" value="SAR1GTPBP"/>
</dbReference>
<evidence type="ECO:0000256" key="5">
    <source>
        <dbReference type="PIRSR" id="PIRSR606689-2"/>
    </source>
</evidence>
<dbReference type="PROSITE" id="PS51419">
    <property type="entry name" value="RAB"/>
    <property type="match status" value="1"/>
</dbReference>
<feature type="binding site" evidence="4">
    <location>
        <position position="70"/>
    </location>
    <ligand>
        <name>GTP</name>
        <dbReference type="ChEBI" id="CHEBI:37565"/>
    </ligand>
</feature>
<proteinExistence type="inferred from homology"/>
<dbReference type="FunFam" id="3.40.50.300:FF:000412">
    <property type="entry name" value="ADP-ribosylation factor 1"/>
    <property type="match status" value="1"/>
</dbReference>
<dbReference type="Gene3D" id="3.40.50.300">
    <property type="entry name" value="P-loop containing nucleotide triphosphate hydrolases"/>
    <property type="match status" value="1"/>
</dbReference>
<dbReference type="AlphaFoldDB" id="A0A4P9XRQ9"/>
<evidence type="ECO:0000256" key="6">
    <source>
        <dbReference type="RuleBase" id="RU003925"/>
    </source>
</evidence>
<sequence length="182" mass="20447">MGILLTKLWRLWSNDQQQKIIIIGLDNAGKTTLLYRLLLNQTVPTTPTIGSNVEEVTYKNIKFLMWDLGGQDSLRTSWSTYFVDAKAVVMVVDSTDKKRLHLVKEELQQLVQQDSVRDASMLVYANKQDLAGSLSATQISEALDLTSLKDHPWQIQACSAKKGEGIHEGLDWIVTQLISKST</sequence>